<keyword evidence="3" id="KW-0902">Two-component regulatory system</keyword>
<evidence type="ECO:0000313" key="12">
    <source>
        <dbReference type="Proteomes" id="UP000199004"/>
    </source>
</evidence>
<reference evidence="11 12" key="1">
    <citation type="submission" date="2016-10" db="EMBL/GenBank/DDBJ databases">
        <authorList>
            <person name="de Groot N.N."/>
        </authorList>
    </citation>
    <scope>NUCLEOTIDE SEQUENCE [LARGE SCALE GENOMIC DNA]</scope>
    <source>
        <strain evidence="11 12">CGMCC 1.11147</strain>
    </source>
</reference>
<feature type="domain" description="OmpR/PhoB-type" evidence="10">
    <location>
        <begin position="124"/>
        <end position="222"/>
    </location>
</feature>
<dbReference type="Proteomes" id="UP000199004">
    <property type="component" value="Unassembled WGS sequence"/>
</dbReference>
<name>A0A1H0HD89_9ACTN</name>
<evidence type="ECO:0000313" key="11">
    <source>
        <dbReference type="EMBL" id="SDO17179.1"/>
    </source>
</evidence>
<protein>
    <submittedName>
        <fullName evidence="11">DNA-binding response regulator, OmpR family, contains REC and winged-helix (WHTH) domain</fullName>
    </submittedName>
</protein>
<dbReference type="PANTHER" id="PTHR48111">
    <property type="entry name" value="REGULATOR OF RPOS"/>
    <property type="match status" value="1"/>
</dbReference>
<dbReference type="InterPro" id="IPR001789">
    <property type="entry name" value="Sig_transdc_resp-reg_receiver"/>
</dbReference>
<keyword evidence="12" id="KW-1185">Reference proteome</keyword>
<dbReference type="PROSITE" id="PS50110">
    <property type="entry name" value="RESPONSE_REGULATORY"/>
    <property type="match status" value="1"/>
</dbReference>
<dbReference type="InterPro" id="IPR011006">
    <property type="entry name" value="CheY-like_superfamily"/>
</dbReference>
<dbReference type="InterPro" id="IPR036388">
    <property type="entry name" value="WH-like_DNA-bd_sf"/>
</dbReference>
<dbReference type="RefSeq" id="WP_091026129.1">
    <property type="nucleotide sequence ID" value="NZ_BKAE01000008.1"/>
</dbReference>
<evidence type="ECO:0000256" key="3">
    <source>
        <dbReference type="ARBA" id="ARBA00023012"/>
    </source>
</evidence>
<evidence type="ECO:0000256" key="7">
    <source>
        <dbReference type="PROSITE-ProRule" id="PRU00169"/>
    </source>
</evidence>
<dbReference type="GO" id="GO:0000156">
    <property type="term" value="F:phosphorelay response regulator activity"/>
    <property type="evidence" value="ECO:0007669"/>
    <property type="project" value="TreeGrafter"/>
</dbReference>
<dbReference type="FunFam" id="3.40.50.2300:FF:000001">
    <property type="entry name" value="DNA-binding response regulator PhoB"/>
    <property type="match status" value="1"/>
</dbReference>
<dbReference type="SMART" id="SM00862">
    <property type="entry name" value="Trans_reg_C"/>
    <property type="match status" value="1"/>
</dbReference>
<dbReference type="Gene3D" id="3.40.50.2300">
    <property type="match status" value="1"/>
</dbReference>
<evidence type="ECO:0000256" key="1">
    <source>
        <dbReference type="ARBA" id="ARBA00004496"/>
    </source>
</evidence>
<dbReference type="SUPFAM" id="SSF52172">
    <property type="entry name" value="CheY-like"/>
    <property type="match status" value="1"/>
</dbReference>
<proteinExistence type="predicted"/>
<gene>
    <name evidence="11" type="ORF">SAMN05192576_3547</name>
</gene>
<keyword evidence="4" id="KW-0805">Transcription regulation</keyword>
<dbReference type="GO" id="GO:0006355">
    <property type="term" value="P:regulation of DNA-templated transcription"/>
    <property type="evidence" value="ECO:0007669"/>
    <property type="project" value="InterPro"/>
</dbReference>
<dbReference type="InterPro" id="IPR039420">
    <property type="entry name" value="WalR-like"/>
</dbReference>
<accession>A0A1H0HD89</accession>
<keyword evidence="2 7" id="KW-0597">Phosphoprotein</keyword>
<dbReference type="Gene3D" id="6.10.250.690">
    <property type="match status" value="1"/>
</dbReference>
<dbReference type="GO" id="GO:0000976">
    <property type="term" value="F:transcription cis-regulatory region binding"/>
    <property type="evidence" value="ECO:0007669"/>
    <property type="project" value="TreeGrafter"/>
</dbReference>
<dbReference type="Pfam" id="PF00072">
    <property type="entry name" value="Response_reg"/>
    <property type="match status" value="1"/>
</dbReference>
<evidence type="ECO:0000259" key="9">
    <source>
        <dbReference type="PROSITE" id="PS50110"/>
    </source>
</evidence>
<dbReference type="OrthoDB" id="9812490at2"/>
<sequence>MRILMVEDDEHVAAAVKRGLEAEGYAVDVALDGTDGHWMATENAYDLIVLDSMLPGMGGEDLCRALRRARDWTPILMLTARVGSAPEVTALDAGADDFLAKPFSYQVLLARIRALLRRGRQERPVVLESGDLRLDPASHEVWRGGVPIDLTPRQFALLECLMRSPGVALSKVRLKEQLWDFAYDGDLNVIEVHIRALRKRIDEPFGRASIVTVRGVGYRLDPVGG</sequence>
<evidence type="ECO:0000256" key="5">
    <source>
        <dbReference type="ARBA" id="ARBA00023125"/>
    </source>
</evidence>
<dbReference type="SMART" id="SM00448">
    <property type="entry name" value="REC"/>
    <property type="match status" value="1"/>
</dbReference>
<dbReference type="Pfam" id="PF00486">
    <property type="entry name" value="Trans_reg_C"/>
    <property type="match status" value="1"/>
</dbReference>
<evidence type="ECO:0000256" key="6">
    <source>
        <dbReference type="ARBA" id="ARBA00023163"/>
    </source>
</evidence>
<comment type="subcellular location">
    <subcellularLocation>
        <location evidence="1">Cytoplasm</location>
    </subcellularLocation>
</comment>
<evidence type="ECO:0000259" key="10">
    <source>
        <dbReference type="PROSITE" id="PS51755"/>
    </source>
</evidence>
<dbReference type="CDD" id="cd19935">
    <property type="entry name" value="REC_OmpR_CusR-like"/>
    <property type="match status" value="1"/>
</dbReference>
<keyword evidence="5 8" id="KW-0238">DNA-binding</keyword>
<dbReference type="CDD" id="cd00383">
    <property type="entry name" value="trans_reg_C"/>
    <property type="match status" value="1"/>
</dbReference>
<dbReference type="STRING" id="1005944.SAMN05192576_3547"/>
<evidence type="ECO:0000256" key="2">
    <source>
        <dbReference type="ARBA" id="ARBA00022553"/>
    </source>
</evidence>
<dbReference type="AlphaFoldDB" id="A0A1H0HD89"/>
<evidence type="ECO:0000256" key="4">
    <source>
        <dbReference type="ARBA" id="ARBA00023015"/>
    </source>
</evidence>
<dbReference type="PANTHER" id="PTHR48111:SF22">
    <property type="entry name" value="REGULATOR OF RPOS"/>
    <property type="match status" value="1"/>
</dbReference>
<keyword evidence="6" id="KW-0804">Transcription</keyword>
<feature type="DNA-binding region" description="OmpR/PhoB-type" evidence="8">
    <location>
        <begin position="124"/>
        <end position="222"/>
    </location>
</feature>
<feature type="modified residue" description="4-aspartylphosphate" evidence="7">
    <location>
        <position position="51"/>
    </location>
</feature>
<dbReference type="PROSITE" id="PS51755">
    <property type="entry name" value="OMPR_PHOB"/>
    <property type="match status" value="1"/>
</dbReference>
<organism evidence="11 12">
    <name type="scientific">Nocardioides szechwanensis</name>
    <dbReference type="NCBI Taxonomy" id="1005944"/>
    <lineage>
        <taxon>Bacteria</taxon>
        <taxon>Bacillati</taxon>
        <taxon>Actinomycetota</taxon>
        <taxon>Actinomycetes</taxon>
        <taxon>Propionibacteriales</taxon>
        <taxon>Nocardioidaceae</taxon>
        <taxon>Nocardioides</taxon>
    </lineage>
</organism>
<dbReference type="GO" id="GO:0005829">
    <property type="term" value="C:cytosol"/>
    <property type="evidence" value="ECO:0007669"/>
    <property type="project" value="TreeGrafter"/>
</dbReference>
<dbReference type="Gene3D" id="1.10.10.10">
    <property type="entry name" value="Winged helix-like DNA-binding domain superfamily/Winged helix DNA-binding domain"/>
    <property type="match status" value="1"/>
</dbReference>
<evidence type="ECO:0000256" key="8">
    <source>
        <dbReference type="PROSITE-ProRule" id="PRU01091"/>
    </source>
</evidence>
<feature type="domain" description="Response regulatory" evidence="9">
    <location>
        <begin position="2"/>
        <end position="116"/>
    </location>
</feature>
<dbReference type="InterPro" id="IPR001867">
    <property type="entry name" value="OmpR/PhoB-type_DNA-bd"/>
</dbReference>
<dbReference type="FunFam" id="1.10.10.10:FF:000005">
    <property type="entry name" value="Two-component system response regulator"/>
    <property type="match status" value="1"/>
</dbReference>
<dbReference type="GO" id="GO:0032993">
    <property type="term" value="C:protein-DNA complex"/>
    <property type="evidence" value="ECO:0007669"/>
    <property type="project" value="TreeGrafter"/>
</dbReference>
<dbReference type="EMBL" id="FNIC01000006">
    <property type="protein sequence ID" value="SDO17179.1"/>
    <property type="molecule type" value="Genomic_DNA"/>
</dbReference>